<accession>A0A4R3MX02</accession>
<dbReference type="AlphaFoldDB" id="A0A4R3MX02"/>
<reference evidence="1 2" key="1">
    <citation type="submission" date="2019-03" db="EMBL/GenBank/DDBJ databases">
        <title>Genomic Encyclopedia of Type Strains, Phase IV (KMG-IV): sequencing the most valuable type-strain genomes for metagenomic binning, comparative biology and taxonomic classification.</title>
        <authorList>
            <person name="Goeker M."/>
        </authorList>
    </citation>
    <scope>NUCLEOTIDE SEQUENCE [LARGE SCALE GENOMIC DNA]</scope>
    <source>
        <strain evidence="1 2">DSM 25894</strain>
    </source>
</reference>
<proteinExistence type="predicted"/>
<evidence type="ECO:0000313" key="1">
    <source>
        <dbReference type="EMBL" id="TCT21130.1"/>
    </source>
</evidence>
<gene>
    <name evidence="1" type="ORF">EDD68_11191</name>
</gene>
<dbReference type="EMBL" id="SMAN01000011">
    <property type="protein sequence ID" value="TCT21130.1"/>
    <property type="molecule type" value="Genomic_DNA"/>
</dbReference>
<evidence type="ECO:0000313" key="2">
    <source>
        <dbReference type="Proteomes" id="UP000294650"/>
    </source>
</evidence>
<comment type="caution">
    <text evidence="1">The sequence shown here is derived from an EMBL/GenBank/DDBJ whole genome shotgun (WGS) entry which is preliminary data.</text>
</comment>
<name>A0A4R3MX02_9BACI</name>
<sequence>MDDHRRDILFKCFCEARRSQAFFTKCLEKEITEEEREFLFELIEESAKTSCKILQSCIKLSSK</sequence>
<organism evidence="1 2">
    <name type="scientific">Melghiribacillus thermohalophilus</name>
    <dbReference type="NCBI Taxonomy" id="1324956"/>
    <lineage>
        <taxon>Bacteria</taxon>
        <taxon>Bacillati</taxon>
        <taxon>Bacillota</taxon>
        <taxon>Bacilli</taxon>
        <taxon>Bacillales</taxon>
        <taxon>Bacillaceae</taxon>
        <taxon>Melghiribacillus</taxon>
    </lineage>
</organism>
<protein>
    <submittedName>
        <fullName evidence="1">Uncharacterized protein</fullName>
    </submittedName>
</protein>
<dbReference type="Proteomes" id="UP000294650">
    <property type="component" value="Unassembled WGS sequence"/>
</dbReference>
<keyword evidence="2" id="KW-1185">Reference proteome</keyword>